<dbReference type="Proteomes" id="UP000252707">
    <property type="component" value="Unassembled WGS sequence"/>
</dbReference>
<evidence type="ECO:0000313" key="6">
    <source>
        <dbReference type="Proteomes" id="UP000252707"/>
    </source>
</evidence>
<organism evidence="5 6">
    <name type="scientific">Thioalbus denitrificans</name>
    <dbReference type="NCBI Taxonomy" id="547122"/>
    <lineage>
        <taxon>Bacteria</taxon>
        <taxon>Pseudomonadati</taxon>
        <taxon>Pseudomonadota</taxon>
        <taxon>Gammaproteobacteria</taxon>
        <taxon>Chromatiales</taxon>
        <taxon>Ectothiorhodospiraceae</taxon>
        <taxon>Thioalbus</taxon>
    </lineage>
</organism>
<feature type="coiled-coil region" evidence="1">
    <location>
        <begin position="37"/>
        <end position="76"/>
    </location>
</feature>
<dbReference type="Pfam" id="PF13432">
    <property type="entry name" value="TPR_16"/>
    <property type="match status" value="1"/>
</dbReference>
<dbReference type="InterPro" id="IPR011990">
    <property type="entry name" value="TPR-like_helical_dom_sf"/>
</dbReference>
<evidence type="ECO:0000256" key="3">
    <source>
        <dbReference type="SAM" id="MobiDB-lite"/>
    </source>
</evidence>
<gene>
    <name evidence="1" type="primary">cpoB</name>
    <name evidence="5" type="ORF">DFQ59_107177</name>
</gene>
<dbReference type="AlphaFoldDB" id="A0A369C365"/>
<evidence type="ECO:0000259" key="4">
    <source>
        <dbReference type="Pfam" id="PF16331"/>
    </source>
</evidence>
<comment type="similarity">
    <text evidence="1">Belongs to the CpoB family.</text>
</comment>
<sequence length="265" mass="28968" precursor="true">MRFDNRIIAAAVALAFGLGAAAPAQAQLFGGASRDEVAALQQRVERLERLLDSGSLADLLTRVERLQQEIQQLRGQVETQGFAIEELKKRQRDLYVDVDRRLGRLEAGGPAPAPAAAPAAPGPAATAPPAADSAPAGVDEVAEQQAYEQAFDLLKQGRYADAAAAFSRFLTDFPGGTYAPNAQYWLGEAYYVTRRFDEALAEFSKVRELYPDSQKVPDALLKMGYILIEKGERERARTLLNEVKQRYPGTTAASLADRRLQNMGR</sequence>
<dbReference type="PROSITE" id="PS50005">
    <property type="entry name" value="TPR"/>
    <property type="match status" value="1"/>
</dbReference>
<keyword evidence="1" id="KW-0132">Cell division</keyword>
<feature type="repeat" description="TPR" evidence="2">
    <location>
        <begin position="180"/>
        <end position="213"/>
    </location>
</feature>
<accession>A0A369C365</accession>
<feature type="signal peptide" evidence="1">
    <location>
        <begin position="1"/>
        <end position="26"/>
    </location>
</feature>
<dbReference type="RefSeq" id="WP_114280361.1">
    <property type="nucleotide sequence ID" value="NZ_QPJY01000007.1"/>
</dbReference>
<dbReference type="Pfam" id="PF16331">
    <property type="entry name" value="TolA_bind_tri"/>
    <property type="match status" value="1"/>
</dbReference>
<dbReference type="Gene3D" id="1.20.5.110">
    <property type="match status" value="1"/>
</dbReference>
<dbReference type="SMART" id="SM00028">
    <property type="entry name" value="TPR"/>
    <property type="match status" value="2"/>
</dbReference>
<dbReference type="OrthoDB" id="9768142at2"/>
<evidence type="ECO:0000313" key="5">
    <source>
        <dbReference type="EMBL" id="RCX28430.1"/>
    </source>
</evidence>
<dbReference type="InterPro" id="IPR034706">
    <property type="entry name" value="CpoB"/>
</dbReference>
<dbReference type="Pfam" id="PF13174">
    <property type="entry name" value="TPR_6"/>
    <property type="match status" value="1"/>
</dbReference>
<comment type="caution">
    <text evidence="5">The sequence shown here is derived from an EMBL/GenBank/DDBJ whole genome shotgun (WGS) entry which is preliminary data.</text>
</comment>
<dbReference type="HAMAP" id="MF_02066">
    <property type="entry name" value="CpoB"/>
    <property type="match status" value="1"/>
</dbReference>
<dbReference type="InterPro" id="IPR032519">
    <property type="entry name" value="YbgF_tri"/>
</dbReference>
<dbReference type="EMBL" id="QPJY01000007">
    <property type="protein sequence ID" value="RCX28430.1"/>
    <property type="molecule type" value="Genomic_DNA"/>
</dbReference>
<dbReference type="InterPro" id="IPR019734">
    <property type="entry name" value="TPR_rpt"/>
</dbReference>
<comment type="function">
    <text evidence="1">Mediates coordination of peptidoglycan synthesis and outer membrane constriction during cell division.</text>
</comment>
<dbReference type="GO" id="GO:0070206">
    <property type="term" value="P:protein trimerization"/>
    <property type="evidence" value="ECO:0007669"/>
    <property type="project" value="InterPro"/>
</dbReference>
<comment type="subcellular location">
    <subcellularLocation>
        <location evidence="1">Periplasm</location>
    </subcellularLocation>
</comment>
<keyword evidence="1" id="KW-0732">Signal</keyword>
<dbReference type="GO" id="GO:0030288">
    <property type="term" value="C:outer membrane-bounded periplasmic space"/>
    <property type="evidence" value="ECO:0007669"/>
    <property type="project" value="UniProtKB-UniRule"/>
</dbReference>
<keyword evidence="2" id="KW-0802">TPR repeat</keyword>
<dbReference type="InterPro" id="IPR014162">
    <property type="entry name" value="CpoB_C"/>
</dbReference>
<feature type="domain" description="YbgF trimerisation" evidence="4">
    <location>
        <begin position="40"/>
        <end position="111"/>
    </location>
</feature>
<protein>
    <recommendedName>
        <fullName evidence="1">Cell division coordinator CpoB</fullName>
    </recommendedName>
</protein>
<keyword evidence="1" id="KW-0131">Cell cycle</keyword>
<keyword evidence="1" id="KW-0574">Periplasm</keyword>
<feature type="region of interest" description="Disordered" evidence="3">
    <location>
        <begin position="107"/>
        <end position="138"/>
    </location>
</feature>
<dbReference type="NCBIfam" id="TIGR02795">
    <property type="entry name" value="tol_pal_ybgF"/>
    <property type="match status" value="1"/>
</dbReference>
<evidence type="ECO:0000256" key="2">
    <source>
        <dbReference type="PROSITE-ProRule" id="PRU00339"/>
    </source>
</evidence>
<feature type="compositionally biased region" description="Low complexity" evidence="3">
    <location>
        <begin position="107"/>
        <end position="137"/>
    </location>
</feature>
<dbReference type="GO" id="GO:0043093">
    <property type="term" value="P:FtsZ-dependent cytokinesis"/>
    <property type="evidence" value="ECO:0007669"/>
    <property type="project" value="UniProtKB-UniRule"/>
</dbReference>
<keyword evidence="6" id="KW-1185">Reference proteome</keyword>
<keyword evidence="1" id="KW-0175">Coiled coil</keyword>
<feature type="chain" id="PRO_5017091604" description="Cell division coordinator CpoB" evidence="1">
    <location>
        <begin position="27"/>
        <end position="265"/>
    </location>
</feature>
<reference evidence="5 6" key="1">
    <citation type="submission" date="2018-07" db="EMBL/GenBank/DDBJ databases">
        <title>Genomic Encyclopedia of Type Strains, Phase IV (KMG-IV): sequencing the most valuable type-strain genomes for metagenomic binning, comparative biology and taxonomic classification.</title>
        <authorList>
            <person name="Goeker M."/>
        </authorList>
    </citation>
    <scope>NUCLEOTIDE SEQUENCE [LARGE SCALE GENOMIC DNA]</scope>
    <source>
        <strain evidence="5 6">DSM 26407</strain>
    </source>
</reference>
<proteinExistence type="inferred from homology"/>
<dbReference type="SUPFAM" id="SSF48452">
    <property type="entry name" value="TPR-like"/>
    <property type="match status" value="1"/>
</dbReference>
<evidence type="ECO:0000256" key="1">
    <source>
        <dbReference type="HAMAP-Rule" id="MF_02066"/>
    </source>
</evidence>
<name>A0A369C365_9GAMM</name>
<dbReference type="Gene3D" id="1.25.40.10">
    <property type="entry name" value="Tetratricopeptide repeat domain"/>
    <property type="match status" value="1"/>
</dbReference>